<feature type="region of interest" description="Disordered" evidence="1">
    <location>
        <begin position="78"/>
        <end position="111"/>
    </location>
</feature>
<feature type="region of interest" description="Disordered" evidence="1">
    <location>
        <begin position="490"/>
        <end position="517"/>
    </location>
</feature>
<feature type="compositionally biased region" description="Polar residues" evidence="1">
    <location>
        <begin position="266"/>
        <end position="283"/>
    </location>
</feature>
<organism evidence="2 3">
    <name type="scientific">Pseudopithomyces chartarum</name>
    <dbReference type="NCBI Taxonomy" id="1892770"/>
    <lineage>
        <taxon>Eukaryota</taxon>
        <taxon>Fungi</taxon>
        <taxon>Dikarya</taxon>
        <taxon>Ascomycota</taxon>
        <taxon>Pezizomycotina</taxon>
        <taxon>Dothideomycetes</taxon>
        <taxon>Pleosporomycetidae</taxon>
        <taxon>Pleosporales</taxon>
        <taxon>Massarineae</taxon>
        <taxon>Didymosphaeriaceae</taxon>
        <taxon>Pseudopithomyces</taxon>
    </lineage>
</organism>
<reference evidence="2 3" key="1">
    <citation type="submission" date="2021-02" db="EMBL/GenBank/DDBJ databases">
        <title>Genome assembly of Pseudopithomyces chartarum.</title>
        <authorList>
            <person name="Jauregui R."/>
            <person name="Singh J."/>
            <person name="Voisey C."/>
        </authorList>
    </citation>
    <scope>NUCLEOTIDE SEQUENCE [LARGE SCALE GENOMIC DNA]</scope>
    <source>
        <strain evidence="2 3">AGR01</strain>
    </source>
</reference>
<name>A0AAN6M2E2_9PLEO</name>
<comment type="caution">
    <text evidence="2">The sequence shown here is derived from an EMBL/GenBank/DDBJ whole genome shotgun (WGS) entry which is preliminary data.</text>
</comment>
<proteinExistence type="predicted"/>
<keyword evidence="3" id="KW-1185">Reference proteome</keyword>
<feature type="region of interest" description="Disordered" evidence="1">
    <location>
        <begin position="611"/>
        <end position="630"/>
    </location>
</feature>
<sequence>MSTPQLQPQHPRPYDCTNGQHHALVSDQAQYAARAAERNSTGQVVSYPRNSAMPSQDPFTYYKAYLDTESALKVHLDDLGQNGDGATQRKLRPESLSMQGSGESHQDKPRPVPYNLAVRFANRSNRAPLATITEQGSFSTLDSHGSLLSVGRFPSVRTSENISPDRALHVSLRSLDEEALRSIQEEKSQLDHTGLTHQPVDGPILRMHEERPNFPHDNAMASTSIMSNESKTPRLSEVDPGPESTRITAFLRGVLTTVRSTREKSCSTSSIKPRTPVIPNQPTGTKQKAIIAKLKIESIDSPENTGNSPVQKTTLKETPSSPCQATEIKMLSQPSLQLCGSFRACKDFPTLRLSQSVYEPMAVVPSALQLPLPPDRSYLLKDNETPSNACFVRPQPRDGATDNAATTLLSRSRDKVAARYTPDGAGLYHNDEGSIRDYARDSSRNASFCSTMSTSYSGTVLGVDLDLQHDFPHSTRRPVTPVWFSHLEKVENDEQPPPPPPSRRQSQLEPARPFRPHSITSSALTSLLSIAATEGIVQQNLNTPQISFYSPSGNLIQSQENALTSTPTSSSRSRPSMYLASAPVIEISGHNKAKFPSARSVLSAAVSLPPARPAPTPLTTPPQSTAPLPESLRHHHNYQRTEKTQIESISSSGPTLIISSDSNVRGCGGLVRPTSLEPHGGVSQTPQKHSRFEHAISRCRVSQGIGSRLFSLLPSWSASRSTRHPEFKDAVTRVGLRKKGMKLQKRRVPRSSTVCEDERIGSATGHALRICFCQPYDGAGYPTSRLGCGGATAQSRDLQSEAYPPEPSTDTPNARIVAREGDAGDKERSKGRVRSDSAVSVGIRVGLMRA</sequence>
<feature type="compositionally biased region" description="Basic and acidic residues" evidence="1">
    <location>
        <begin position="817"/>
        <end position="835"/>
    </location>
</feature>
<feature type="compositionally biased region" description="Pro residues" evidence="1">
    <location>
        <begin position="611"/>
        <end position="620"/>
    </location>
</feature>
<gene>
    <name evidence="2" type="ORF">GRF29_44g2693858</name>
</gene>
<evidence type="ECO:0000313" key="3">
    <source>
        <dbReference type="Proteomes" id="UP001280581"/>
    </source>
</evidence>
<evidence type="ECO:0000313" key="2">
    <source>
        <dbReference type="EMBL" id="KAK3210432.1"/>
    </source>
</evidence>
<dbReference type="EMBL" id="WVTA01000005">
    <property type="protein sequence ID" value="KAK3210432.1"/>
    <property type="molecule type" value="Genomic_DNA"/>
</dbReference>
<feature type="region of interest" description="Disordered" evidence="1">
    <location>
        <begin position="300"/>
        <end position="321"/>
    </location>
</feature>
<feature type="compositionally biased region" description="Polar residues" evidence="1">
    <location>
        <begin position="38"/>
        <end position="50"/>
    </location>
</feature>
<dbReference type="AlphaFoldDB" id="A0AAN6M2E2"/>
<feature type="region of interest" description="Disordered" evidence="1">
    <location>
        <begin position="264"/>
        <end position="283"/>
    </location>
</feature>
<feature type="region of interest" description="Disordered" evidence="1">
    <location>
        <begin position="29"/>
        <end position="50"/>
    </location>
</feature>
<feature type="region of interest" description="Disordered" evidence="1">
    <location>
        <begin position="790"/>
        <end position="837"/>
    </location>
</feature>
<feature type="compositionally biased region" description="Polar residues" evidence="1">
    <location>
        <begin position="301"/>
        <end position="321"/>
    </location>
</feature>
<evidence type="ECO:0000256" key="1">
    <source>
        <dbReference type="SAM" id="MobiDB-lite"/>
    </source>
</evidence>
<protein>
    <submittedName>
        <fullName evidence="2">Uncharacterized protein</fullName>
    </submittedName>
</protein>
<dbReference type="Proteomes" id="UP001280581">
    <property type="component" value="Unassembled WGS sequence"/>
</dbReference>
<accession>A0AAN6M2E2</accession>